<comment type="caution">
    <text evidence="3">The sequence shown here is derived from an EMBL/GenBank/DDBJ whole genome shotgun (WGS) entry which is preliminary data.</text>
</comment>
<name>A0AA36I3K9_9DINO</name>
<evidence type="ECO:0000313" key="4">
    <source>
        <dbReference type="Proteomes" id="UP001178507"/>
    </source>
</evidence>
<proteinExistence type="predicted"/>
<keyword evidence="4" id="KW-1185">Reference proteome</keyword>
<reference evidence="3" key="1">
    <citation type="submission" date="2023-08" db="EMBL/GenBank/DDBJ databases">
        <authorList>
            <person name="Chen Y."/>
            <person name="Shah S."/>
            <person name="Dougan E. K."/>
            <person name="Thang M."/>
            <person name="Chan C."/>
        </authorList>
    </citation>
    <scope>NUCLEOTIDE SEQUENCE</scope>
</reference>
<protein>
    <submittedName>
        <fullName evidence="3">Uncharacterized protein</fullName>
    </submittedName>
</protein>
<sequence length="243" mass="26067">MMHTLLICNFAAVAAAFFAQDKMTLASEARLPARATGLLQATVNGERNPSLQDHRSQASSLVETVEGMFSESRADTAGLLIVASFLFATVAAALYLWAPKMEKTESEKAAVVQEAAEESAPDTSEVLSSAEQRAEAAMQDFESLAKTLVQSVAQKIGPKLAKGQAVRGILESRLYQFPDKAKTFLMNELNSTAGAVMRAVEAEEAMILLDLDNALSLNFPPVPLACFLHDTFGLEQLEGTGQP</sequence>
<keyword evidence="2" id="KW-0732">Signal</keyword>
<dbReference type="AlphaFoldDB" id="A0AA36I3K9"/>
<keyword evidence="1" id="KW-1133">Transmembrane helix</keyword>
<gene>
    <name evidence="3" type="ORF">EVOR1521_LOCUS7426</name>
</gene>
<dbReference type="EMBL" id="CAUJNA010000594">
    <property type="protein sequence ID" value="CAJ1379068.1"/>
    <property type="molecule type" value="Genomic_DNA"/>
</dbReference>
<evidence type="ECO:0000256" key="1">
    <source>
        <dbReference type="SAM" id="Phobius"/>
    </source>
</evidence>
<dbReference type="Proteomes" id="UP001178507">
    <property type="component" value="Unassembled WGS sequence"/>
</dbReference>
<feature type="signal peptide" evidence="2">
    <location>
        <begin position="1"/>
        <end position="16"/>
    </location>
</feature>
<evidence type="ECO:0000313" key="3">
    <source>
        <dbReference type="EMBL" id="CAJ1379068.1"/>
    </source>
</evidence>
<feature type="chain" id="PRO_5041210508" evidence="2">
    <location>
        <begin position="17"/>
        <end position="243"/>
    </location>
</feature>
<organism evidence="3 4">
    <name type="scientific">Effrenium voratum</name>
    <dbReference type="NCBI Taxonomy" id="2562239"/>
    <lineage>
        <taxon>Eukaryota</taxon>
        <taxon>Sar</taxon>
        <taxon>Alveolata</taxon>
        <taxon>Dinophyceae</taxon>
        <taxon>Suessiales</taxon>
        <taxon>Symbiodiniaceae</taxon>
        <taxon>Effrenium</taxon>
    </lineage>
</organism>
<evidence type="ECO:0000256" key="2">
    <source>
        <dbReference type="SAM" id="SignalP"/>
    </source>
</evidence>
<keyword evidence="1" id="KW-0812">Transmembrane</keyword>
<accession>A0AA36I3K9</accession>
<keyword evidence="1" id="KW-0472">Membrane</keyword>
<feature type="transmembrane region" description="Helical" evidence="1">
    <location>
        <begin position="77"/>
        <end position="98"/>
    </location>
</feature>